<proteinExistence type="predicted"/>
<reference evidence="2 3" key="1">
    <citation type="journal article" date="2012" name="Science">
        <title>The Paleozoic origin of enzymatic lignin decomposition reconstructed from 31 fungal genomes.</title>
        <authorList>
            <person name="Floudas D."/>
            <person name="Binder M."/>
            <person name="Riley R."/>
            <person name="Barry K."/>
            <person name="Blanchette R.A."/>
            <person name="Henrissat B."/>
            <person name="Martinez A.T."/>
            <person name="Otillar R."/>
            <person name="Spatafora J.W."/>
            <person name="Yadav J.S."/>
            <person name="Aerts A."/>
            <person name="Benoit I."/>
            <person name="Boyd A."/>
            <person name="Carlson A."/>
            <person name="Copeland A."/>
            <person name="Coutinho P.M."/>
            <person name="de Vries R.P."/>
            <person name="Ferreira P."/>
            <person name="Findley K."/>
            <person name="Foster B."/>
            <person name="Gaskell J."/>
            <person name="Glotzer D."/>
            <person name="Gorecki P."/>
            <person name="Heitman J."/>
            <person name="Hesse C."/>
            <person name="Hori C."/>
            <person name="Igarashi K."/>
            <person name="Jurgens J.A."/>
            <person name="Kallen N."/>
            <person name="Kersten P."/>
            <person name="Kohler A."/>
            <person name="Kuees U."/>
            <person name="Kumar T.K.A."/>
            <person name="Kuo A."/>
            <person name="LaButti K."/>
            <person name="Larrondo L.F."/>
            <person name="Lindquist E."/>
            <person name="Ling A."/>
            <person name="Lombard V."/>
            <person name="Lucas S."/>
            <person name="Lundell T."/>
            <person name="Martin R."/>
            <person name="McLaughlin D.J."/>
            <person name="Morgenstern I."/>
            <person name="Morin E."/>
            <person name="Murat C."/>
            <person name="Nagy L.G."/>
            <person name="Nolan M."/>
            <person name="Ohm R.A."/>
            <person name="Patyshakuliyeva A."/>
            <person name="Rokas A."/>
            <person name="Ruiz-Duenas F.J."/>
            <person name="Sabat G."/>
            <person name="Salamov A."/>
            <person name="Samejima M."/>
            <person name="Schmutz J."/>
            <person name="Slot J.C."/>
            <person name="St John F."/>
            <person name="Stenlid J."/>
            <person name="Sun H."/>
            <person name="Sun S."/>
            <person name="Syed K."/>
            <person name="Tsang A."/>
            <person name="Wiebenga A."/>
            <person name="Young D."/>
            <person name="Pisabarro A."/>
            <person name="Eastwood D.C."/>
            <person name="Martin F."/>
            <person name="Cullen D."/>
            <person name="Grigoriev I.V."/>
            <person name="Hibbett D.S."/>
        </authorList>
    </citation>
    <scope>NUCLEOTIDE SEQUENCE [LARGE SCALE GENOMIC DNA]</scope>
    <source>
        <strain evidence="2 3">DJM-731 SS1</strain>
    </source>
</reference>
<name>M5G2X7_DACPD</name>
<dbReference type="PANTHER" id="PTHR12390:SF0">
    <property type="entry name" value="UROPORPHYRINOGEN-III SYNTHASE"/>
    <property type="match status" value="1"/>
</dbReference>
<dbReference type="InterPro" id="IPR003754">
    <property type="entry name" value="4pyrrol_synth_uPrphyn_synth"/>
</dbReference>
<organism evidence="2 3">
    <name type="scientific">Dacryopinax primogenitus (strain DJM 731)</name>
    <name type="common">Brown rot fungus</name>
    <dbReference type="NCBI Taxonomy" id="1858805"/>
    <lineage>
        <taxon>Eukaryota</taxon>
        <taxon>Fungi</taxon>
        <taxon>Dikarya</taxon>
        <taxon>Basidiomycota</taxon>
        <taxon>Agaricomycotina</taxon>
        <taxon>Dacrymycetes</taxon>
        <taxon>Dacrymycetales</taxon>
        <taxon>Dacrymycetaceae</taxon>
        <taxon>Dacryopinax</taxon>
    </lineage>
</organism>
<dbReference type="CDD" id="cd06578">
    <property type="entry name" value="HemD"/>
    <property type="match status" value="1"/>
</dbReference>
<protein>
    <submittedName>
        <fullName evidence="2">Tetrapyrrole biosynthesis</fullName>
    </submittedName>
</protein>
<dbReference type="GO" id="GO:0006782">
    <property type="term" value="P:protoporphyrinogen IX biosynthetic process"/>
    <property type="evidence" value="ECO:0007669"/>
    <property type="project" value="UniProtKB-UniPathway"/>
</dbReference>
<dbReference type="STRING" id="1858805.M5G2X7"/>
<feature type="domain" description="Tetrapyrrole biosynthesis uroporphyrinogen III synthase" evidence="1">
    <location>
        <begin position="24"/>
        <end position="190"/>
    </location>
</feature>
<dbReference type="InterPro" id="IPR039793">
    <property type="entry name" value="UROS/Hem4"/>
</dbReference>
<sequence>MSITRKAVIILKSPSTGDLTLDPYYKALSEHEYAVHFIPVLEDAFCNEDALDNTLLAGPSTFSGVIITSGRAVKAWESSARRLSGNRPESISPGQLSGSADYLRFLRFFGPAGWDRIPFYAVGRNTAEQMRSMTQVLGLPPCLCPGHIIGDESTGTGEKLAHFIVRDMAKRGDSQNPHRSLLFLTGDKVSNKEDLAWVAFFSPSGARTALPSLRCRFQLKTLDTESTDCTLRLAVIGPTTAAFLKDKYQLVVDAMALKPDPHALAQAMSCCDHLSSS</sequence>
<evidence type="ECO:0000313" key="2">
    <source>
        <dbReference type="EMBL" id="EJU00182.1"/>
    </source>
</evidence>
<dbReference type="InterPro" id="IPR036108">
    <property type="entry name" value="4pyrrol_syn_uPrphyn_synt_sf"/>
</dbReference>
<dbReference type="GO" id="GO:0004852">
    <property type="term" value="F:uroporphyrinogen-III synthase activity"/>
    <property type="evidence" value="ECO:0007669"/>
    <property type="project" value="InterPro"/>
</dbReference>
<evidence type="ECO:0000313" key="3">
    <source>
        <dbReference type="Proteomes" id="UP000030653"/>
    </source>
</evidence>
<accession>M5G2X7</accession>
<dbReference type="SUPFAM" id="SSF69618">
    <property type="entry name" value="HemD-like"/>
    <property type="match status" value="1"/>
</dbReference>
<dbReference type="Gene3D" id="3.40.50.10090">
    <property type="match status" value="2"/>
</dbReference>
<dbReference type="GeneID" id="63683828"/>
<gene>
    <name evidence="2" type="ORF">DACRYDRAFT_108932</name>
</gene>
<dbReference type="EMBL" id="JH795867">
    <property type="protein sequence ID" value="EJU00182.1"/>
    <property type="molecule type" value="Genomic_DNA"/>
</dbReference>
<dbReference type="UniPathway" id="UPA00251">
    <property type="reaction ID" value="UER00320"/>
</dbReference>
<keyword evidence="3" id="KW-1185">Reference proteome</keyword>
<dbReference type="GO" id="GO:0005829">
    <property type="term" value="C:cytosol"/>
    <property type="evidence" value="ECO:0007669"/>
    <property type="project" value="TreeGrafter"/>
</dbReference>
<dbReference type="Pfam" id="PF02602">
    <property type="entry name" value="HEM4"/>
    <property type="match status" value="1"/>
</dbReference>
<dbReference type="PANTHER" id="PTHR12390">
    <property type="entry name" value="UROPORPHYRINOGEN III SYNTHASE"/>
    <property type="match status" value="1"/>
</dbReference>
<dbReference type="GO" id="GO:0006780">
    <property type="term" value="P:uroporphyrinogen III biosynthetic process"/>
    <property type="evidence" value="ECO:0007669"/>
    <property type="project" value="InterPro"/>
</dbReference>
<dbReference type="HOGENOM" id="CLU_051874_0_1_1"/>
<dbReference type="AlphaFoldDB" id="M5G2X7"/>
<dbReference type="OrthoDB" id="5595751at2759"/>
<dbReference type="Proteomes" id="UP000030653">
    <property type="component" value="Unassembled WGS sequence"/>
</dbReference>
<evidence type="ECO:0000259" key="1">
    <source>
        <dbReference type="Pfam" id="PF02602"/>
    </source>
</evidence>
<dbReference type="RefSeq" id="XP_040627079.1">
    <property type="nucleotide sequence ID" value="XM_040768766.1"/>
</dbReference>